<feature type="compositionally biased region" description="Low complexity" evidence="3">
    <location>
        <begin position="401"/>
        <end position="419"/>
    </location>
</feature>
<gene>
    <name evidence="5" type="ORF">H9847_10565</name>
</gene>
<dbReference type="PANTHER" id="PTHR43156">
    <property type="entry name" value="STAGE II SPORULATION PROTEIN E-RELATED"/>
    <property type="match status" value="1"/>
</dbReference>
<evidence type="ECO:0000313" key="5">
    <source>
        <dbReference type="EMBL" id="MBU3845284.1"/>
    </source>
</evidence>
<feature type="compositionally biased region" description="Low complexity" evidence="3">
    <location>
        <begin position="440"/>
        <end position="510"/>
    </location>
</feature>
<feature type="domain" description="PPM-type phosphatase" evidence="4">
    <location>
        <begin position="716"/>
        <end position="931"/>
    </location>
</feature>
<protein>
    <submittedName>
        <fullName evidence="5">SpoIIE family protein phosphatase</fullName>
    </submittedName>
</protein>
<dbReference type="AlphaFoldDB" id="A0A948TI13"/>
<evidence type="ECO:0000256" key="2">
    <source>
        <dbReference type="SAM" id="Coils"/>
    </source>
</evidence>
<dbReference type="SMART" id="SM00331">
    <property type="entry name" value="PP2C_SIG"/>
    <property type="match status" value="1"/>
</dbReference>
<evidence type="ECO:0000259" key="4">
    <source>
        <dbReference type="SMART" id="SM00331"/>
    </source>
</evidence>
<dbReference type="InterPro" id="IPR036457">
    <property type="entry name" value="PPM-type-like_dom_sf"/>
</dbReference>
<dbReference type="InterPro" id="IPR052016">
    <property type="entry name" value="Bact_Sigma-Reg"/>
</dbReference>
<feature type="region of interest" description="Disordered" evidence="3">
    <location>
        <begin position="390"/>
        <end position="624"/>
    </location>
</feature>
<dbReference type="EMBL" id="JAHLFE010000217">
    <property type="protein sequence ID" value="MBU3845284.1"/>
    <property type="molecule type" value="Genomic_DNA"/>
</dbReference>
<reference evidence="5" key="2">
    <citation type="submission" date="2021-04" db="EMBL/GenBank/DDBJ databases">
        <authorList>
            <person name="Gilroy R."/>
        </authorList>
    </citation>
    <scope>NUCLEOTIDE SEQUENCE</scope>
    <source>
        <strain evidence="5">378</strain>
    </source>
</reference>
<feature type="compositionally biased region" description="Polar residues" evidence="3">
    <location>
        <begin position="511"/>
        <end position="524"/>
    </location>
</feature>
<feature type="compositionally biased region" description="Polar residues" evidence="3">
    <location>
        <begin position="572"/>
        <end position="586"/>
    </location>
</feature>
<keyword evidence="1" id="KW-0378">Hydrolase</keyword>
<feature type="compositionally biased region" description="Polar residues" evidence="3">
    <location>
        <begin position="420"/>
        <end position="439"/>
    </location>
</feature>
<evidence type="ECO:0000256" key="1">
    <source>
        <dbReference type="ARBA" id="ARBA00022801"/>
    </source>
</evidence>
<dbReference type="GO" id="GO:0016791">
    <property type="term" value="F:phosphatase activity"/>
    <property type="evidence" value="ECO:0007669"/>
    <property type="project" value="TreeGrafter"/>
</dbReference>
<dbReference type="Pfam" id="PF07228">
    <property type="entry name" value="SpoIIE"/>
    <property type="match status" value="1"/>
</dbReference>
<feature type="compositionally biased region" description="Basic and acidic residues" evidence="3">
    <location>
        <begin position="589"/>
        <end position="611"/>
    </location>
</feature>
<dbReference type="Proteomes" id="UP000733611">
    <property type="component" value="Unassembled WGS sequence"/>
</dbReference>
<organism evidence="5 6">
    <name type="scientific">Candidatus Anaerobiospirillum pullicola</name>
    <dbReference type="NCBI Taxonomy" id="2838451"/>
    <lineage>
        <taxon>Bacteria</taxon>
        <taxon>Pseudomonadati</taxon>
        <taxon>Pseudomonadota</taxon>
        <taxon>Gammaproteobacteria</taxon>
        <taxon>Aeromonadales</taxon>
        <taxon>Succinivibrionaceae</taxon>
        <taxon>Anaerobiospirillum</taxon>
    </lineage>
</organism>
<comment type="caution">
    <text evidence="5">The sequence shown here is derived from an EMBL/GenBank/DDBJ whole genome shotgun (WGS) entry which is preliminary data.</text>
</comment>
<dbReference type="PANTHER" id="PTHR43156:SF2">
    <property type="entry name" value="STAGE II SPORULATION PROTEIN E"/>
    <property type="match status" value="1"/>
</dbReference>
<name>A0A948TI13_9GAMM</name>
<dbReference type="InterPro" id="IPR001932">
    <property type="entry name" value="PPM-type_phosphatase-like_dom"/>
</dbReference>
<proteinExistence type="predicted"/>
<dbReference type="Gene3D" id="3.60.40.10">
    <property type="entry name" value="PPM-type phosphatase domain"/>
    <property type="match status" value="1"/>
</dbReference>
<evidence type="ECO:0000256" key="3">
    <source>
        <dbReference type="SAM" id="MobiDB-lite"/>
    </source>
</evidence>
<evidence type="ECO:0000313" key="6">
    <source>
        <dbReference type="Proteomes" id="UP000733611"/>
    </source>
</evidence>
<feature type="compositionally biased region" description="Low complexity" evidence="3">
    <location>
        <begin position="527"/>
        <end position="565"/>
    </location>
</feature>
<keyword evidence="2" id="KW-0175">Coiled coil</keyword>
<reference evidence="5" key="1">
    <citation type="journal article" date="2021" name="PeerJ">
        <title>Extensive microbial diversity within the chicken gut microbiome revealed by metagenomics and culture.</title>
        <authorList>
            <person name="Gilroy R."/>
            <person name="Ravi A."/>
            <person name="Getino M."/>
            <person name="Pursley I."/>
            <person name="Horton D.L."/>
            <person name="Alikhan N.F."/>
            <person name="Baker D."/>
            <person name="Gharbi K."/>
            <person name="Hall N."/>
            <person name="Watson M."/>
            <person name="Adriaenssens E.M."/>
            <person name="Foster-Nyarko E."/>
            <person name="Jarju S."/>
            <person name="Secka A."/>
            <person name="Antonio M."/>
            <person name="Oren A."/>
            <person name="Chaudhuri R.R."/>
            <person name="La Ragione R."/>
            <person name="Hildebrand F."/>
            <person name="Pallen M.J."/>
        </authorList>
    </citation>
    <scope>NUCLEOTIDE SEQUENCE</scope>
    <source>
        <strain evidence="5">378</strain>
    </source>
</reference>
<sequence length="936" mass="101419">MKLQAGSKIITLAALGFTLTAAGTFYALLHAERTIEANYHQTITHTLTAVGADLSHYVQRINSDYYDLINASLNNILALDQSFYHKDPLLSFFDHNIRTASAYSSGENLAYALESLNYYHIPYFSYDFNTKELQGHMGIADEAKAKEAQESLLHARTQDGTTLQELIAAPPSLKQSFTILYSGSDTYLCLRLYDEQTHSNYYVVNSYLKVLDNIALNIKNVFSDLDPMLHGILKDDAVMIVRRGHPILKTKDFDLSLDTSSKSLRQLVGVRVIDPQGAAISDVSSITQEHQASILAVSYLRSINSYLVIKRPFTDLKPDTSQLLYTRIGVILLSLLCFGALVRAVLKDNESDIEQENDLEHVVHKLQALGPEEFKQRLQQVHDEIAATQQKMAEEPTAVNTASSPEAPTAPADAEASATHGNAQPVAQTAEQESFTPQQSDDGTATAATAKKQDAASDSDSDSTSAPAAAASSEANSAATQDQDAAADSKSTDDQTASAEHDAAASFANSDATQSGDSSVTSEQVPAASSTSESASSSSSSSSSSSEQQDKATATATDTAESGAAIAPEEANATTAHSTSAKTPSTGAHPEEQHASAKTELSSEQHSEPAHNTEANLEASDADNNAVTVAPELVSERFVREFLQGENLPENSPEGQMVAAALRLATELNSSFNEQLNELRQEFKARIPVYRKEGQCIAARQMLLSALPSEEAMPSSNFVDFAAFTVPARDLSGNFYNIQRLDEDNLAFVIGDCSSSGTKAAYTVAVVSILVSEALKLDLDPPHVMQYLNERLCEIPHLTPVALFIGMISEKTGNVIAANAGHCVPIVIDNTGPHFVAPFNEQRLGVNKEQEFDLIKWYLANDDMVLLYSNGILNVKNSAGEIFGMDRLLDHCVGANELRADELIIKILNDIKLHKGKRPFREDVSLICLKQLLIRF</sequence>
<accession>A0A948TI13</accession>
<feature type="coiled-coil region" evidence="2">
    <location>
        <begin position="662"/>
        <end position="693"/>
    </location>
</feature>